<accession>A0ABV6FS86</accession>
<feature type="domain" description="PKD-like" evidence="6">
    <location>
        <begin position="763"/>
        <end position="843"/>
    </location>
</feature>
<keyword evidence="3" id="KW-0732">Signal</keyword>
<dbReference type="Pfam" id="PF14870">
    <property type="entry name" value="PSII_BNR"/>
    <property type="match status" value="4"/>
</dbReference>
<evidence type="ECO:0000259" key="5">
    <source>
        <dbReference type="Pfam" id="PF18962"/>
    </source>
</evidence>
<dbReference type="PANTHER" id="PTHR47199">
    <property type="entry name" value="PHOTOSYSTEM II STABILITY/ASSEMBLY FACTOR HCF136, CHLOROPLASTIC"/>
    <property type="match status" value="1"/>
</dbReference>
<dbReference type="RefSeq" id="WP_382387172.1">
    <property type="nucleotide sequence ID" value="NZ_JBHLWI010000023.1"/>
</dbReference>
<dbReference type="EMBL" id="JBHLWI010000023">
    <property type="protein sequence ID" value="MFC0262724.1"/>
    <property type="molecule type" value="Genomic_DNA"/>
</dbReference>
<dbReference type="Proteomes" id="UP001589797">
    <property type="component" value="Unassembled WGS sequence"/>
</dbReference>
<dbReference type="Pfam" id="PF19408">
    <property type="entry name" value="PKD_6"/>
    <property type="match status" value="3"/>
</dbReference>
<feature type="domain" description="PKD-like" evidence="6">
    <location>
        <begin position="680"/>
        <end position="753"/>
    </location>
</feature>
<reference evidence="7 8" key="1">
    <citation type="submission" date="2024-09" db="EMBL/GenBank/DDBJ databases">
        <authorList>
            <person name="Sun Q."/>
            <person name="Mori K."/>
        </authorList>
    </citation>
    <scope>NUCLEOTIDE SEQUENCE [LARGE SCALE GENOMIC DNA]</scope>
    <source>
        <strain evidence="7 8">CCM 7650</strain>
    </source>
</reference>
<feature type="domain" description="Photosynthesis system II assembly factor Ycf48/Hcf136-like" evidence="4">
    <location>
        <begin position="183"/>
        <end position="277"/>
    </location>
</feature>
<feature type="domain" description="Photosynthesis system II assembly factor Ycf48/Hcf136-like" evidence="4">
    <location>
        <begin position="33"/>
        <end position="152"/>
    </location>
</feature>
<comment type="caution">
    <text evidence="7">The sequence shown here is derived from an EMBL/GenBank/DDBJ whole genome shotgun (WGS) entry which is preliminary data.</text>
</comment>
<dbReference type="InterPro" id="IPR026444">
    <property type="entry name" value="Secre_tail"/>
</dbReference>
<proteinExistence type="predicted"/>
<dbReference type="InterPro" id="IPR045829">
    <property type="entry name" value="PKD_6"/>
</dbReference>
<feature type="domain" description="PKD-like" evidence="6">
    <location>
        <begin position="595"/>
        <end position="674"/>
    </location>
</feature>
<dbReference type="InterPro" id="IPR015943">
    <property type="entry name" value="WD40/YVTN_repeat-like_dom_sf"/>
</dbReference>
<sequence>MRKFLYLLFLCTFFHSVLQAQTWRRLGGWGNELTGIVWVNEEVGYISGNQIILKSIDGGLSWFELEAPSKNRMLSVDFFSETLGLLVGEKGQIYRTTNGGSSWELINIGDNITLKSVKFLNNTRAYAVGDNGEVYRSTNSGQSWTKQSVGTTADLKGLFFINADTGFMAASNGNVVRTFNGGNNWTTKSTGQSQALNDLYFVSSSTGYAVGQRGTIMKTTDTGETWLPISSGTERDLYAVTFNRANSNLGVITGQNATLLRTTNAALTFDAININNQQNFVDASFRANSNVVFATGTNGFVISSNNSGGSWSTRLSGREVDYSGTQFRTATLGYIIGEEGRFFVTSNGGASLVDRSRPLSVKFNDLAFTTNAFGYICGDNGVILRTTNSGVNWSSLNPDTEVNINGLFFFNNNLGYAVGDSGFLTKTENGGINWTTINIGNSNTDFKDLAFFDQQSGVIIGSTGFISILEEEEWKNILTPTTEDLNDLAILDSLSAVVVGQAGTLLKTEDKGKTWSQINLPYTQNLNAVTFLDEEVGFITGEKGLMIQTKDGGLTWERQVTATFQDFTDISFGTLSNGFAVGENGTLFSYDCQVPETPTLIFGENNICLSQQVYTVQEAIGLDVEFEWRVDGGRIIDGQGTNRIVVEWDVPGRNAVLVRAKNFCGNSGTAGLEVLVSTQPNAPLEINGEGVVCQNTAEEYFVTDNPGTIYVWEVSGGTITEGQGTSRVVVNWTATNNQSIKVTPNNPCGQGPTFTKEISVQTPPQKPSDISGPAMVGFTEEEYQVNNVPEVNFQWNISEQGGRILSGQGTNRIRVIWEKEGDFKITVTPMNGCNEGESSELSVNVNIITSIEEERGQSIVVYPNPSDGNFTLSISGISTIQQIRVINAMGQTVNQVFPEIGMFDFHFRRLPKGLYTVIIRSREKEYHKKVVVK</sequence>
<dbReference type="NCBIfam" id="TIGR04183">
    <property type="entry name" value="Por_Secre_tail"/>
    <property type="match status" value="1"/>
</dbReference>
<evidence type="ECO:0000256" key="2">
    <source>
        <dbReference type="ARBA" id="ARBA00023276"/>
    </source>
</evidence>
<evidence type="ECO:0000259" key="6">
    <source>
        <dbReference type="Pfam" id="PF19408"/>
    </source>
</evidence>
<protein>
    <submittedName>
        <fullName evidence="7">YCF48-related protein</fullName>
    </submittedName>
</protein>
<organism evidence="7 8">
    <name type="scientific">Fontibacter flavus</name>
    <dbReference type="NCBI Taxonomy" id="654838"/>
    <lineage>
        <taxon>Bacteria</taxon>
        <taxon>Pseudomonadati</taxon>
        <taxon>Bacteroidota</taxon>
        <taxon>Cytophagia</taxon>
        <taxon>Cytophagales</taxon>
        <taxon>Cyclobacteriaceae</taxon>
        <taxon>Fontibacter</taxon>
    </lineage>
</organism>
<dbReference type="Pfam" id="PF18962">
    <property type="entry name" value="Por_Secre_tail"/>
    <property type="match status" value="1"/>
</dbReference>
<evidence type="ECO:0000256" key="1">
    <source>
        <dbReference type="ARBA" id="ARBA00022531"/>
    </source>
</evidence>
<feature type="domain" description="Photosynthesis system II assembly factor Ycf48/Hcf136-like" evidence="4">
    <location>
        <begin position="470"/>
        <end position="558"/>
    </location>
</feature>
<keyword evidence="8" id="KW-1185">Reference proteome</keyword>
<evidence type="ECO:0000313" key="7">
    <source>
        <dbReference type="EMBL" id="MFC0262724.1"/>
    </source>
</evidence>
<feature type="signal peptide" evidence="3">
    <location>
        <begin position="1"/>
        <end position="20"/>
    </location>
</feature>
<dbReference type="InterPro" id="IPR028203">
    <property type="entry name" value="PSII_CF48-like_dom"/>
</dbReference>
<name>A0ABV6FS86_9BACT</name>
<feature type="chain" id="PRO_5047105806" evidence="3">
    <location>
        <begin position="21"/>
        <end position="933"/>
    </location>
</feature>
<evidence type="ECO:0000256" key="3">
    <source>
        <dbReference type="SAM" id="SignalP"/>
    </source>
</evidence>
<evidence type="ECO:0000259" key="4">
    <source>
        <dbReference type="Pfam" id="PF14870"/>
    </source>
</evidence>
<feature type="domain" description="Photosynthesis system II assembly factor Ycf48/Hcf136-like" evidence="4">
    <location>
        <begin position="360"/>
        <end position="441"/>
    </location>
</feature>
<keyword evidence="2" id="KW-0604">Photosystem II</keyword>
<feature type="domain" description="Secretion system C-terminal sorting" evidence="5">
    <location>
        <begin position="861"/>
        <end position="932"/>
    </location>
</feature>
<gene>
    <name evidence="7" type="ORF">ACFFIP_08525</name>
</gene>
<dbReference type="SUPFAM" id="SSF110296">
    <property type="entry name" value="Oligoxyloglucan reducing end-specific cellobiohydrolase"/>
    <property type="match status" value="4"/>
</dbReference>
<evidence type="ECO:0000313" key="8">
    <source>
        <dbReference type="Proteomes" id="UP001589797"/>
    </source>
</evidence>
<dbReference type="PANTHER" id="PTHR47199:SF2">
    <property type="entry name" value="PHOTOSYSTEM II STABILITY_ASSEMBLY FACTOR HCF136, CHLOROPLASTIC"/>
    <property type="match status" value="1"/>
</dbReference>
<dbReference type="Gene3D" id="2.130.10.10">
    <property type="entry name" value="YVTN repeat-like/Quinoprotein amine dehydrogenase"/>
    <property type="match status" value="3"/>
</dbReference>
<keyword evidence="1" id="KW-0602">Photosynthesis</keyword>